<feature type="region of interest" description="Disordered" evidence="1">
    <location>
        <begin position="247"/>
        <end position="271"/>
    </location>
</feature>
<dbReference type="Proteomes" id="UP001154114">
    <property type="component" value="Chromosome 17"/>
</dbReference>
<keyword evidence="3" id="KW-1185">Reference proteome</keyword>
<dbReference type="EMBL" id="LR824020">
    <property type="protein sequence ID" value="CAH0589314.1"/>
    <property type="molecule type" value="Genomic_DNA"/>
</dbReference>
<organism evidence="2 3">
    <name type="scientific">Chrysodeixis includens</name>
    <name type="common">Soybean looper</name>
    <name type="synonym">Pseudoplusia includens</name>
    <dbReference type="NCBI Taxonomy" id="689277"/>
    <lineage>
        <taxon>Eukaryota</taxon>
        <taxon>Metazoa</taxon>
        <taxon>Ecdysozoa</taxon>
        <taxon>Arthropoda</taxon>
        <taxon>Hexapoda</taxon>
        <taxon>Insecta</taxon>
        <taxon>Pterygota</taxon>
        <taxon>Neoptera</taxon>
        <taxon>Endopterygota</taxon>
        <taxon>Lepidoptera</taxon>
        <taxon>Glossata</taxon>
        <taxon>Ditrysia</taxon>
        <taxon>Noctuoidea</taxon>
        <taxon>Noctuidae</taxon>
        <taxon>Plusiinae</taxon>
        <taxon>Chrysodeixis</taxon>
    </lineage>
</organism>
<proteinExistence type="predicted"/>
<accession>A0A9P0BK91</accession>
<gene>
    <name evidence="2" type="ORF">CINC_LOCUS4495</name>
</gene>
<sequence length="271" mass="31452">MQEGGHALPEPPEPDSDEQFLRRLTANHEQDDLDLSPDYLEINHTRKTPNNLRFNVSMDYAELFNFSMEHSDLHLSEPLAGFSGLSNRNGAATLASYNQTAVLIGNGTHTVGRRALPVFHKHSNLDSNLHVLELMKQNVYMIQERILDIEPLLKLHETDTRFRIAYAFNKIEDWVKDMRSMYYAMKKGQTGVAWRNKKHLVFYEHILRKNIDITYSTELLIHIHNKYMTRLNEVVTKDHRAAFNEMKKNKSAKQNNPTDLGRRSLSKLPLL</sequence>
<evidence type="ECO:0000313" key="2">
    <source>
        <dbReference type="EMBL" id="CAH0589314.1"/>
    </source>
</evidence>
<protein>
    <submittedName>
        <fullName evidence="2">Uncharacterized protein</fullName>
    </submittedName>
</protein>
<evidence type="ECO:0000313" key="3">
    <source>
        <dbReference type="Proteomes" id="UP001154114"/>
    </source>
</evidence>
<name>A0A9P0BK91_CHRIL</name>
<reference evidence="2" key="1">
    <citation type="submission" date="2021-12" db="EMBL/GenBank/DDBJ databases">
        <authorList>
            <person name="King R."/>
        </authorList>
    </citation>
    <scope>NUCLEOTIDE SEQUENCE</scope>
</reference>
<dbReference type="OrthoDB" id="7477053at2759"/>
<evidence type="ECO:0000256" key="1">
    <source>
        <dbReference type="SAM" id="MobiDB-lite"/>
    </source>
</evidence>
<dbReference type="AlphaFoldDB" id="A0A9P0BK91"/>